<evidence type="ECO:0000259" key="5">
    <source>
        <dbReference type="PROSITE" id="PS51000"/>
    </source>
</evidence>
<sequence>MTQSEQKIATSPSSARERTRAPARARLARILERLNEGGSISVTDIAQEFGISDMTVRRDLAELERDGLLERVHGGAVGLKRGPLEVIDDAEPAFEARTRQNAERKARIAQAAARHVAGRKAIAFDLGTTVLAAANAIVEAGPDPQLRAFSNSLHVGMTMARAGIATYMSGGLIRAEEMSLTGKEAVDGFSRYYFDVVLLGASGMTAEGVFDYSPEEAAVKSVFLQRSAERVLLMDSSKFRRISTVLIATLSEISTLITDAPPPPDLATVLASAGVRVLVADPSHLPERSLE</sequence>
<dbReference type="Pfam" id="PF08220">
    <property type="entry name" value="HTH_DeoR"/>
    <property type="match status" value="1"/>
</dbReference>
<dbReference type="SUPFAM" id="SSF46785">
    <property type="entry name" value="Winged helix' DNA-binding domain"/>
    <property type="match status" value="1"/>
</dbReference>
<evidence type="ECO:0000256" key="4">
    <source>
        <dbReference type="SAM" id="MobiDB-lite"/>
    </source>
</evidence>
<evidence type="ECO:0000313" key="7">
    <source>
        <dbReference type="Proteomes" id="UP000996601"/>
    </source>
</evidence>
<dbReference type="InterPro" id="IPR050313">
    <property type="entry name" value="Carb_Metab_HTH_regulators"/>
</dbReference>
<keyword evidence="2 6" id="KW-0238">DNA-binding</keyword>
<dbReference type="PANTHER" id="PTHR30363">
    <property type="entry name" value="HTH-TYPE TRANSCRIPTIONAL REGULATOR SRLR-RELATED"/>
    <property type="match status" value="1"/>
</dbReference>
<dbReference type="SMART" id="SM00420">
    <property type="entry name" value="HTH_DEOR"/>
    <property type="match status" value="1"/>
</dbReference>
<dbReference type="SMART" id="SM00345">
    <property type="entry name" value="HTH_GNTR"/>
    <property type="match status" value="1"/>
</dbReference>
<dbReference type="SMART" id="SM01134">
    <property type="entry name" value="DeoRC"/>
    <property type="match status" value="1"/>
</dbReference>
<keyword evidence="3" id="KW-0804">Transcription</keyword>
<dbReference type="Pfam" id="PF00455">
    <property type="entry name" value="DeoRC"/>
    <property type="match status" value="1"/>
</dbReference>
<dbReference type="InterPro" id="IPR036390">
    <property type="entry name" value="WH_DNA-bd_sf"/>
</dbReference>
<organism evidence="6 7">
    <name type="scientific">Shinella lacus</name>
    <dbReference type="NCBI Taxonomy" id="2654216"/>
    <lineage>
        <taxon>Bacteria</taxon>
        <taxon>Pseudomonadati</taxon>
        <taxon>Pseudomonadota</taxon>
        <taxon>Alphaproteobacteria</taxon>
        <taxon>Hyphomicrobiales</taxon>
        <taxon>Rhizobiaceae</taxon>
        <taxon>Shinella</taxon>
    </lineage>
</organism>
<evidence type="ECO:0000313" key="6">
    <source>
        <dbReference type="EMBL" id="MCQ4629158.1"/>
    </source>
</evidence>
<evidence type="ECO:0000256" key="3">
    <source>
        <dbReference type="ARBA" id="ARBA00023163"/>
    </source>
</evidence>
<gene>
    <name evidence="6" type="ORF">GB927_003860</name>
</gene>
<dbReference type="PRINTS" id="PR00037">
    <property type="entry name" value="HTHLACR"/>
</dbReference>
<dbReference type="Gene3D" id="1.10.10.10">
    <property type="entry name" value="Winged helix-like DNA-binding domain superfamily/Winged helix DNA-binding domain"/>
    <property type="match status" value="1"/>
</dbReference>
<dbReference type="InterPro" id="IPR018356">
    <property type="entry name" value="Tscrpt_reg_HTH_DeoR_CS"/>
</dbReference>
<feature type="domain" description="HTH deoR-type" evidence="5">
    <location>
        <begin position="23"/>
        <end position="78"/>
    </location>
</feature>
<keyword evidence="7" id="KW-1185">Reference proteome</keyword>
<dbReference type="PANTHER" id="PTHR30363:SF44">
    <property type="entry name" value="AGA OPERON TRANSCRIPTIONAL REPRESSOR-RELATED"/>
    <property type="match status" value="1"/>
</dbReference>
<proteinExistence type="predicted"/>
<accession>A0ABT1R1U8</accession>
<dbReference type="RefSeq" id="WP_256115261.1">
    <property type="nucleotide sequence ID" value="NZ_WHSB02000001.1"/>
</dbReference>
<evidence type="ECO:0000256" key="2">
    <source>
        <dbReference type="ARBA" id="ARBA00023125"/>
    </source>
</evidence>
<dbReference type="Gene3D" id="3.40.50.1360">
    <property type="match status" value="1"/>
</dbReference>
<dbReference type="Proteomes" id="UP000996601">
    <property type="component" value="Unassembled WGS sequence"/>
</dbReference>
<dbReference type="InterPro" id="IPR000524">
    <property type="entry name" value="Tscrpt_reg_HTH_GntR"/>
</dbReference>
<reference evidence="6" key="1">
    <citation type="submission" date="2021-07" db="EMBL/GenBank/DDBJ databases">
        <title>Shinella sp. nov., a novel member of the genus Shinella from water.</title>
        <authorList>
            <person name="Deng Y."/>
        </authorList>
    </citation>
    <scope>NUCLEOTIDE SEQUENCE</scope>
    <source>
        <strain evidence="6">CPCC 100929</strain>
    </source>
</reference>
<dbReference type="InterPro" id="IPR037171">
    <property type="entry name" value="NagB/RpiA_transferase-like"/>
</dbReference>
<name>A0ABT1R1U8_9HYPH</name>
<dbReference type="GO" id="GO:0003677">
    <property type="term" value="F:DNA binding"/>
    <property type="evidence" value="ECO:0007669"/>
    <property type="project" value="UniProtKB-KW"/>
</dbReference>
<dbReference type="InterPro" id="IPR014036">
    <property type="entry name" value="DeoR-like_C"/>
</dbReference>
<dbReference type="PROSITE" id="PS00894">
    <property type="entry name" value="HTH_DEOR_1"/>
    <property type="match status" value="1"/>
</dbReference>
<dbReference type="InterPro" id="IPR036388">
    <property type="entry name" value="WH-like_DNA-bd_sf"/>
</dbReference>
<dbReference type="InterPro" id="IPR001034">
    <property type="entry name" value="DeoR_HTH"/>
</dbReference>
<comment type="caution">
    <text evidence="6">The sequence shown here is derived from an EMBL/GenBank/DDBJ whole genome shotgun (WGS) entry which is preliminary data.</text>
</comment>
<dbReference type="EMBL" id="WHSB02000001">
    <property type="protein sequence ID" value="MCQ4629158.1"/>
    <property type="molecule type" value="Genomic_DNA"/>
</dbReference>
<feature type="region of interest" description="Disordered" evidence="4">
    <location>
        <begin position="1"/>
        <end position="22"/>
    </location>
</feature>
<dbReference type="PROSITE" id="PS51000">
    <property type="entry name" value="HTH_DEOR_2"/>
    <property type="match status" value="1"/>
</dbReference>
<protein>
    <submittedName>
        <fullName evidence="6">DeoR/GlpR family DNA-binding transcription regulator</fullName>
    </submittedName>
</protein>
<keyword evidence="1" id="KW-0805">Transcription regulation</keyword>
<evidence type="ECO:0000256" key="1">
    <source>
        <dbReference type="ARBA" id="ARBA00023015"/>
    </source>
</evidence>
<dbReference type="SUPFAM" id="SSF100950">
    <property type="entry name" value="NagB/RpiA/CoA transferase-like"/>
    <property type="match status" value="1"/>
</dbReference>